<accession>A0ABS6P8T4</accession>
<dbReference type="Proteomes" id="UP000765224">
    <property type="component" value="Unassembled WGS sequence"/>
</dbReference>
<organism evidence="2 3">
    <name type="scientific">Pseudomonas ekonensis</name>
    <dbReference type="NCBI Taxonomy" id="2842353"/>
    <lineage>
        <taxon>Bacteria</taxon>
        <taxon>Pseudomonadati</taxon>
        <taxon>Pseudomonadota</taxon>
        <taxon>Gammaproteobacteria</taxon>
        <taxon>Pseudomonadales</taxon>
        <taxon>Pseudomonadaceae</taxon>
        <taxon>Pseudomonas</taxon>
    </lineage>
</organism>
<sequence>MFDLPVPALTGFGPFHPLPPNVDQRLYLQAMARCNDCRRQWLALMAQCPPAPASGWWSDRALGTPLSRRDHALSLYRQHFEAVCDLARAEGLIDTAQWQQLLNLAGPTAAQDNAASITQPLLKSREGQHQRLLGVMMITFPEPDAAGLLLYSPAHSPALRRFADEQALERWLIERYAKPAATTGLERIELGHDPLRLSLLPLLAGPSPVAGHPNLTTLEALFAETPTQEATPDDTDASPFGLMTPDTPLHRCRQALIREQAALDTLLGDDPHGGQYGERLTALKRLSDALANAAHDSHQAAAALLDAPQPLDIPQWRQPSNAHYQALHRARLEGLRAEAQWQRLLGHLDDDDVRRLSSVLDAPPEDRPPDATVARITLTAPQDGIRHESELEGVLVIAAPSALEAGSREPLLLHWPGRDGGLQRFDSREAMAQDLFKQSAGDPDAMLHLTPLSRDPFTWALQGQLYGCEQRALKILRDCPLPSHARHRAQALARLREQSLPMLTVAIPAARELAFSQRLEQDRSAALAEQLPPWLGNLSREQRVRFRELIHRWLDAAHRSQALVEGELPPRDAFFQTRIDARLRKDFALRQPVAVTLDLPVATTYQKSLMAAPGPGTPQELVLVAGQERMRLTLVELARLNIDDAMQQRLAFLKVIIDAEDDQDRRALERGITAVYLRTLVADLDLPGHYERQLLATFLGPCEEPAFSNAWRRECLGEPWRLMLRLQGELALLQGRIDRVGRQVFEIATDASEPAAYAVDGKRIELLPVHLSVGGKDTPNEGPSTLAGVTFIVERSSGLTLQYLPDAPDGDGLRQFGSLEEARRNLFNRCRLDTMVGYLAGRAVTGDPARHAGRINEAQRRNFDRLIGIGPRWPATTSLAGHLIDVHMGRLLEAHRSSARSNDALAMERHALACGSVFNYLKMALGLVPFVGTAIALYDAWGSANRAAAAFLRGDALDGLNEVESVLLSLIDAAMDLLPAASAAPAAARSATRLRHLAPRGHAPLAPRPFPRGKVRGLRDPFKGYEYEHEISLAGLHPPGHGAYRNVYRHADGDFILRAGRPYRVVLSDGARGWRLAGTSARGYKMPVALDENGRWDTHYAVHGTLMDGGGLGGGAALGHLADGLDPLWPQAIRQWLPRWWTDRHLRRQLTLTRTADAITRQLESQTRSTNVQLHRFYDGTPQQRKTLRPALENACLNDIETARNSHQTLTDLQPLSHGRKRAHIEDTRSRNAWVVVDRTVHRIQFAKDRLVEHLDSIDALLRQSEATPPSDTRRHLALMDQRKSVRMAFLKEYEQAHALTDELNQWQARITRHEHRAQTAADVATVNATFSRANHDYLKTAHLLEMITRADAVDDTTWMYFHVQLKRARTEVGRTLYVQHNLPQVQASQAQRRQILEEALTAYGAFRRNLNAWRLGYPQHLDLAHLSAFLDELANIEHSTRNALRNVTPVTPAERAPGKKLFRAEDDRLLIGSELTDPATRSTRFTIEGVDGRNETWVAQANGKYRLHEAPAPAQPTHEPPLQPLLNEARKRLDAQASHQERVHGYARQDMLPVDLEDMMLHEAQELTTRAQIIERRSPHEPLVRQLTDQARQLTLDARSLRIRQSMGSKTPTEGYLDYLLEQNVADLVKEGGLRDLGKRPDGTRDFLQEYAVRDLIRQPAQTLWYVHIHFPSNKASLTHFSKAHLKLPEQRNLGLQWQQAQAKGGGKVEPIWRGDLGRQAVLKHFAAL</sequence>
<keyword evidence="3" id="KW-1185">Reference proteome</keyword>
<feature type="domain" description="Dermonecrotic toxin N-terminal" evidence="1">
    <location>
        <begin position="568"/>
        <end position="835"/>
    </location>
</feature>
<evidence type="ECO:0000313" key="2">
    <source>
        <dbReference type="EMBL" id="MBV4456884.1"/>
    </source>
</evidence>
<name>A0ABS6P8T4_9PSED</name>
<dbReference type="Pfam" id="PF20178">
    <property type="entry name" value="ToxA_N"/>
    <property type="match status" value="3"/>
</dbReference>
<comment type="caution">
    <text evidence="2">The sequence shown here is derived from an EMBL/GenBank/DDBJ whole genome shotgun (WGS) entry which is preliminary data.</text>
</comment>
<protein>
    <recommendedName>
        <fullName evidence="1">Dermonecrotic toxin N-terminal domain-containing protein</fullName>
    </recommendedName>
</protein>
<dbReference type="RefSeq" id="WP_217890735.1">
    <property type="nucleotide sequence ID" value="NZ_JAHSTS010000001.1"/>
</dbReference>
<feature type="domain" description="Dermonecrotic toxin N-terminal" evidence="1">
    <location>
        <begin position="316"/>
        <end position="439"/>
    </location>
</feature>
<evidence type="ECO:0000313" key="3">
    <source>
        <dbReference type="Proteomes" id="UP000765224"/>
    </source>
</evidence>
<proteinExistence type="predicted"/>
<feature type="domain" description="Dermonecrotic toxin N-terminal" evidence="1">
    <location>
        <begin position="74"/>
        <end position="180"/>
    </location>
</feature>
<reference evidence="2 3" key="1">
    <citation type="submission" date="2021-06" db="EMBL/GenBank/DDBJ databases">
        <title>Updating the genus Pseudomonas: Description of 43 new species and partition of the Pseudomonas putida group.</title>
        <authorList>
            <person name="Girard L."/>
            <person name="Lood C."/>
            <person name="Vandamme P."/>
            <person name="Rokni-Zadeh H."/>
            <person name="Van Noort V."/>
            <person name="Hofte M."/>
            <person name="Lavigne R."/>
            <person name="De Mot R."/>
        </authorList>
    </citation>
    <scope>NUCLEOTIDE SEQUENCE [LARGE SCALE GENOMIC DNA]</scope>
    <source>
        <strain evidence="2 3">COR58</strain>
    </source>
</reference>
<gene>
    <name evidence="2" type="ORF">KVG96_02850</name>
</gene>
<evidence type="ECO:0000259" key="1">
    <source>
        <dbReference type="Pfam" id="PF20178"/>
    </source>
</evidence>
<dbReference type="EMBL" id="JAHSTS010000001">
    <property type="protein sequence ID" value="MBV4456884.1"/>
    <property type="molecule type" value="Genomic_DNA"/>
</dbReference>
<dbReference type="InterPro" id="IPR046673">
    <property type="entry name" value="ToxA_N"/>
</dbReference>